<gene>
    <name evidence="13" type="ORF">A6J80_01465</name>
</gene>
<dbReference type="GO" id="GO:0006747">
    <property type="term" value="P:FAD biosynthetic process"/>
    <property type="evidence" value="ECO:0007669"/>
    <property type="project" value="UniProtKB-UniPathway"/>
</dbReference>
<evidence type="ECO:0000259" key="12">
    <source>
        <dbReference type="Pfam" id="PF06574"/>
    </source>
</evidence>
<evidence type="ECO:0000256" key="2">
    <source>
        <dbReference type="ARBA" id="ARBA00010214"/>
    </source>
</evidence>
<evidence type="ECO:0000313" key="13">
    <source>
        <dbReference type="EMBL" id="ARC35215.1"/>
    </source>
</evidence>
<dbReference type="InterPro" id="IPR015864">
    <property type="entry name" value="FAD_synthase"/>
</dbReference>
<organism evidence="13 14">
    <name type="scientific">Paracoccus yeei</name>
    <dbReference type="NCBI Taxonomy" id="147645"/>
    <lineage>
        <taxon>Bacteria</taxon>
        <taxon>Pseudomonadati</taxon>
        <taxon>Pseudomonadota</taxon>
        <taxon>Alphaproteobacteria</taxon>
        <taxon>Rhodobacterales</taxon>
        <taxon>Paracoccaceae</taxon>
        <taxon>Paracoccus</taxon>
    </lineage>
</organism>
<dbReference type="GO" id="GO:0003919">
    <property type="term" value="F:FMN adenylyltransferase activity"/>
    <property type="evidence" value="ECO:0007669"/>
    <property type="project" value="UniProtKB-EC"/>
</dbReference>
<sequence length="207" mass="22203">MDFSGTGTRVVTDRQIALPASVAAIGAFDGVHRGHQHLIRAAIRDARARGVPSVVWTFDPPPKVFFGRARQLVALDQKLARIGLLGPDWIVVAPFHAAYARRSAEAFLADLGRIAPRRIHVGADFRFGARQSGDVALLARHFDLALARLVCCAGGQTISSSRIRLLTAEGRAEEAASLLAAPLPLATLGGALSTHDIRQMEDNDGWT</sequence>
<dbReference type="SUPFAM" id="SSF52374">
    <property type="entry name" value="Nucleotidylyl transferase"/>
    <property type="match status" value="1"/>
</dbReference>
<keyword evidence="10" id="KW-0067">ATP-binding</keyword>
<evidence type="ECO:0000256" key="10">
    <source>
        <dbReference type="ARBA" id="ARBA00022840"/>
    </source>
</evidence>
<keyword evidence="14" id="KW-1185">Reference proteome</keyword>
<reference evidence="13" key="1">
    <citation type="submission" date="2017-12" db="EMBL/GenBank/DDBJ databases">
        <title>FDA dAtabase for Regulatory Grade micrObial Sequences (FDA-ARGOS): Supporting development and validation of Infectious Disease Dx tests.</title>
        <authorList>
            <person name="Campos J."/>
            <person name="Goldberg B."/>
            <person name="Tallon L."/>
            <person name="Sadzewicz L."/>
            <person name="Sengamalay N."/>
            <person name="Ott S."/>
            <person name="Godinez A."/>
            <person name="Nagaraj S."/>
            <person name="Vyas G."/>
            <person name="Aluvathingal J."/>
            <person name="Nadendla S."/>
            <person name="Geyer C."/>
            <person name="Nandy P."/>
            <person name="Hobson J."/>
            <person name="Sichtig H."/>
        </authorList>
    </citation>
    <scope>NUCLEOTIDE SEQUENCE</scope>
    <source>
        <strain evidence="13">FDAARGOS_252</strain>
        <plasmid evidence="13">unnamed1</plasmid>
    </source>
</reference>
<dbReference type="PANTHER" id="PTHR22749:SF6">
    <property type="entry name" value="RIBOFLAVIN KINASE"/>
    <property type="match status" value="1"/>
</dbReference>
<dbReference type="KEGG" id="pye:A6J80_01465"/>
<accession>A0A1V0GN04</accession>
<evidence type="ECO:0000313" key="14">
    <source>
        <dbReference type="Proteomes" id="UP000191257"/>
    </source>
</evidence>
<dbReference type="Pfam" id="PF06574">
    <property type="entry name" value="FAD_syn"/>
    <property type="match status" value="1"/>
</dbReference>
<dbReference type="GO" id="GO:0008531">
    <property type="term" value="F:riboflavin kinase activity"/>
    <property type="evidence" value="ECO:0007669"/>
    <property type="project" value="TreeGrafter"/>
</dbReference>
<dbReference type="InterPro" id="IPR023468">
    <property type="entry name" value="Riboflavin_kinase"/>
</dbReference>
<dbReference type="RefSeq" id="WP_080620208.1">
    <property type="nucleotide sequence ID" value="NZ_CAWMZI010000002.1"/>
</dbReference>
<evidence type="ECO:0000256" key="6">
    <source>
        <dbReference type="ARBA" id="ARBA00022679"/>
    </source>
</evidence>
<keyword evidence="5" id="KW-0288">FMN</keyword>
<dbReference type="GO" id="GO:0005524">
    <property type="term" value="F:ATP binding"/>
    <property type="evidence" value="ECO:0007669"/>
    <property type="project" value="UniProtKB-KW"/>
</dbReference>
<evidence type="ECO:0000256" key="1">
    <source>
        <dbReference type="ARBA" id="ARBA00004726"/>
    </source>
</evidence>
<dbReference type="eggNOG" id="COG0196">
    <property type="taxonomic scope" value="Bacteria"/>
</dbReference>
<comment type="catalytic activity">
    <reaction evidence="11">
        <text>FMN + ATP + H(+) = FAD + diphosphate</text>
        <dbReference type="Rhea" id="RHEA:17237"/>
        <dbReference type="ChEBI" id="CHEBI:15378"/>
        <dbReference type="ChEBI" id="CHEBI:30616"/>
        <dbReference type="ChEBI" id="CHEBI:33019"/>
        <dbReference type="ChEBI" id="CHEBI:57692"/>
        <dbReference type="ChEBI" id="CHEBI:58210"/>
        <dbReference type="EC" id="2.7.7.2"/>
    </reaction>
</comment>
<evidence type="ECO:0000256" key="8">
    <source>
        <dbReference type="ARBA" id="ARBA00022741"/>
    </source>
</evidence>
<dbReference type="EMBL" id="CP020441">
    <property type="protein sequence ID" value="ARC35215.1"/>
    <property type="molecule type" value="Genomic_DNA"/>
</dbReference>
<dbReference type="InterPro" id="IPR014729">
    <property type="entry name" value="Rossmann-like_a/b/a_fold"/>
</dbReference>
<keyword evidence="4" id="KW-0285">Flavoprotein</keyword>
<keyword evidence="13" id="KW-0614">Plasmid</keyword>
<dbReference type="UniPathway" id="UPA00277">
    <property type="reaction ID" value="UER00407"/>
</dbReference>
<comment type="similarity">
    <text evidence="2">Belongs to the RibF family.</text>
</comment>
<evidence type="ECO:0000256" key="4">
    <source>
        <dbReference type="ARBA" id="ARBA00022630"/>
    </source>
</evidence>
<evidence type="ECO:0000256" key="11">
    <source>
        <dbReference type="ARBA" id="ARBA00049494"/>
    </source>
</evidence>
<dbReference type="EC" id="2.7.7.2" evidence="3"/>
<dbReference type="Gene3D" id="3.40.50.620">
    <property type="entry name" value="HUPs"/>
    <property type="match status" value="1"/>
</dbReference>
<proteinExistence type="inferred from homology"/>
<dbReference type="PANTHER" id="PTHR22749">
    <property type="entry name" value="RIBOFLAVIN KINASE/FMN ADENYLYLTRANSFERASE"/>
    <property type="match status" value="1"/>
</dbReference>
<evidence type="ECO:0000256" key="7">
    <source>
        <dbReference type="ARBA" id="ARBA00022695"/>
    </source>
</evidence>
<dbReference type="GO" id="GO:0009231">
    <property type="term" value="P:riboflavin biosynthetic process"/>
    <property type="evidence" value="ECO:0007669"/>
    <property type="project" value="InterPro"/>
</dbReference>
<evidence type="ECO:0000256" key="3">
    <source>
        <dbReference type="ARBA" id="ARBA00012393"/>
    </source>
</evidence>
<geneLocation type="plasmid" evidence="13 14">
    <name>unnamed1</name>
</geneLocation>
<comment type="pathway">
    <text evidence="1">Cofactor biosynthesis; FAD biosynthesis; FAD from FMN: step 1/1.</text>
</comment>
<name>A0A1V0GN04_9RHOB</name>
<dbReference type="AlphaFoldDB" id="A0A1V0GN04"/>
<keyword evidence="8" id="KW-0547">Nucleotide-binding</keyword>
<evidence type="ECO:0000256" key="5">
    <source>
        <dbReference type="ARBA" id="ARBA00022643"/>
    </source>
</evidence>
<keyword evidence="6" id="KW-0808">Transferase</keyword>
<evidence type="ECO:0000256" key="9">
    <source>
        <dbReference type="ARBA" id="ARBA00022827"/>
    </source>
</evidence>
<protein>
    <recommendedName>
        <fullName evidence="3">FAD synthase</fullName>
        <ecNumber evidence="3">2.7.7.2</ecNumber>
    </recommendedName>
</protein>
<dbReference type="Proteomes" id="UP000191257">
    <property type="component" value="Plasmid unnamed1"/>
</dbReference>
<keyword evidence="9" id="KW-0274">FAD</keyword>
<feature type="domain" description="FAD synthetase" evidence="12">
    <location>
        <begin position="20"/>
        <end position="160"/>
    </location>
</feature>
<dbReference type="GO" id="GO:0009398">
    <property type="term" value="P:FMN biosynthetic process"/>
    <property type="evidence" value="ECO:0007669"/>
    <property type="project" value="TreeGrafter"/>
</dbReference>
<keyword evidence="7" id="KW-0548">Nucleotidyltransferase</keyword>